<sequence length="72" mass="8030">MSQRSSPVSTTALAPAKRLGQAMRQRHENEEKGLAARQSNDLLREYVKGVKTEKRVWLKDEATIFSGSVSKA</sequence>
<evidence type="ECO:0000313" key="1">
    <source>
        <dbReference type="EMBL" id="KAJ8640145.1"/>
    </source>
</evidence>
<reference evidence="1 2" key="1">
    <citation type="journal article" date="2022" name="Hortic Res">
        <title>A haplotype resolved chromosomal level avocado genome allows analysis of novel avocado genes.</title>
        <authorList>
            <person name="Nath O."/>
            <person name="Fletcher S.J."/>
            <person name="Hayward A."/>
            <person name="Shaw L.M."/>
            <person name="Masouleh A.K."/>
            <person name="Furtado A."/>
            <person name="Henry R.J."/>
            <person name="Mitter N."/>
        </authorList>
    </citation>
    <scope>NUCLEOTIDE SEQUENCE [LARGE SCALE GENOMIC DNA]</scope>
    <source>
        <strain evidence="2">cv. Hass</strain>
    </source>
</reference>
<accession>A0ACC2M3D1</accession>
<comment type="caution">
    <text evidence="1">The sequence shown here is derived from an EMBL/GenBank/DDBJ whole genome shotgun (WGS) entry which is preliminary data.</text>
</comment>
<dbReference type="EMBL" id="CM056813">
    <property type="protein sequence ID" value="KAJ8640145.1"/>
    <property type="molecule type" value="Genomic_DNA"/>
</dbReference>
<protein>
    <submittedName>
        <fullName evidence="1">Uncharacterized protein</fullName>
    </submittedName>
</protein>
<gene>
    <name evidence="1" type="ORF">MRB53_016839</name>
</gene>
<organism evidence="1 2">
    <name type="scientific">Persea americana</name>
    <name type="common">Avocado</name>
    <dbReference type="NCBI Taxonomy" id="3435"/>
    <lineage>
        <taxon>Eukaryota</taxon>
        <taxon>Viridiplantae</taxon>
        <taxon>Streptophyta</taxon>
        <taxon>Embryophyta</taxon>
        <taxon>Tracheophyta</taxon>
        <taxon>Spermatophyta</taxon>
        <taxon>Magnoliopsida</taxon>
        <taxon>Magnoliidae</taxon>
        <taxon>Laurales</taxon>
        <taxon>Lauraceae</taxon>
        <taxon>Persea</taxon>
    </lineage>
</organism>
<keyword evidence="2" id="KW-1185">Reference proteome</keyword>
<name>A0ACC2M3D1_PERAE</name>
<evidence type="ECO:0000313" key="2">
    <source>
        <dbReference type="Proteomes" id="UP001234297"/>
    </source>
</evidence>
<dbReference type="Proteomes" id="UP001234297">
    <property type="component" value="Chromosome 5"/>
</dbReference>
<proteinExistence type="predicted"/>